<feature type="compositionally biased region" description="Basic and acidic residues" evidence="9">
    <location>
        <begin position="220"/>
        <end position="234"/>
    </location>
</feature>
<comment type="caution">
    <text evidence="10">The sequence shown here is derived from an EMBL/GenBank/DDBJ whole genome shotgun (WGS) entry which is preliminary data.</text>
</comment>
<keyword evidence="11" id="KW-1185">Reference proteome</keyword>
<dbReference type="GO" id="GO:0030130">
    <property type="term" value="C:clathrin coat of trans-Golgi network vesicle"/>
    <property type="evidence" value="ECO:0007669"/>
    <property type="project" value="InterPro"/>
</dbReference>
<feature type="compositionally biased region" description="Basic and acidic residues" evidence="9">
    <location>
        <begin position="277"/>
        <end position="301"/>
    </location>
</feature>
<feature type="region of interest" description="Disordered" evidence="9">
    <location>
        <begin position="1"/>
        <end position="22"/>
    </location>
</feature>
<evidence type="ECO:0000256" key="8">
    <source>
        <dbReference type="SAM" id="Coils"/>
    </source>
</evidence>
<keyword evidence="8" id="KW-0175">Coiled coil</keyword>
<evidence type="ECO:0000256" key="2">
    <source>
        <dbReference type="ARBA" id="ARBA00004180"/>
    </source>
</evidence>
<keyword evidence="6 7" id="KW-0968">Cytoplasmic vesicle</keyword>
<dbReference type="GO" id="GO:0072583">
    <property type="term" value="P:clathrin-dependent endocytosis"/>
    <property type="evidence" value="ECO:0007669"/>
    <property type="project" value="TreeGrafter"/>
</dbReference>
<evidence type="ECO:0000313" key="10">
    <source>
        <dbReference type="EMBL" id="KAK2967214.1"/>
    </source>
</evidence>
<evidence type="ECO:0000256" key="7">
    <source>
        <dbReference type="RuleBase" id="RU363137"/>
    </source>
</evidence>
<feature type="compositionally biased region" description="Low complexity" evidence="9">
    <location>
        <begin position="66"/>
        <end position="77"/>
    </location>
</feature>
<dbReference type="PANTHER" id="PTHR10639">
    <property type="entry name" value="CLATHRIN LIGHT CHAIN"/>
    <property type="match status" value="1"/>
</dbReference>
<comment type="similarity">
    <text evidence="3 7">Belongs to the clathrin light chain family.</text>
</comment>
<evidence type="ECO:0000256" key="4">
    <source>
        <dbReference type="ARBA" id="ARBA00023136"/>
    </source>
</evidence>
<protein>
    <recommendedName>
        <fullName evidence="7">Clathrin light chain</fullName>
    </recommendedName>
</protein>
<dbReference type="GO" id="GO:0032050">
    <property type="term" value="F:clathrin heavy chain binding"/>
    <property type="evidence" value="ECO:0007669"/>
    <property type="project" value="TreeGrafter"/>
</dbReference>
<gene>
    <name evidence="10" type="ORF">RJ640_030131</name>
</gene>
<evidence type="ECO:0000313" key="11">
    <source>
        <dbReference type="Proteomes" id="UP001187471"/>
    </source>
</evidence>
<dbReference type="AlphaFoldDB" id="A0AA88U0Y4"/>
<comment type="function">
    <text evidence="1 7">Clathrin is the major protein of the polyhedral coat of coated pits and vesicles.</text>
</comment>
<accession>A0AA88U0Y4</accession>
<feature type="compositionally biased region" description="Basic residues" evidence="9">
    <location>
        <begin position="253"/>
        <end position="264"/>
    </location>
</feature>
<evidence type="ECO:0000256" key="9">
    <source>
        <dbReference type="SAM" id="MobiDB-lite"/>
    </source>
</evidence>
<evidence type="ECO:0000256" key="6">
    <source>
        <dbReference type="ARBA" id="ARBA00023329"/>
    </source>
</evidence>
<organism evidence="10 11">
    <name type="scientific">Escallonia rubra</name>
    <dbReference type="NCBI Taxonomy" id="112253"/>
    <lineage>
        <taxon>Eukaryota</taxon>
        <taxon>Viridiplantae</taxon>
        <taxon>Streptophyta</taxon>
        <taxon>Embryophyta</taxon>
        <taxon>Tracheophyta</taxon>
        <taxon>Spermatophyta</taxon>
        <taxon>Magnoliopsida</taxon>
        <taxon>eudicotyledons</taxon>
        <taxon>Gunneridae</taxon>
        <taxon>Pentapetalae</taxon>
        <taxon>asterids</taxon>
        <taxon>campanulids</taxon>
        <taxon>Escalloniales</taxon>
        <taxon>Escalloniaceae</taxon>
        <taxon>Escallonia</taxon>
    </lineage>
</organism>
<name>A0AA88U0Y4_9ASTE</name>
<evidence type="ECO:0000256" key="3">
    <source>
        <dbReference type="ARBA" id="ARBA00005263"/>
    </source>
</evidence>
<reference evidence="10" key="1">
    <citation type="submission" date="2022-12" db="EMBL/GenBank/DDBJ databases">
        <title>Draft genome assemblies for two species of Escallonia (Escalloniales).</title>
        <authorList>
            <person name="Chanderbali A."/>
            <person name="Dervinis C."/>
            <person name="Anghel I."/>
            <person name="Soltis D."/>
            <person name="Soltis P."/>
            <person name="Zapata F."/>
        </authorList>
    </citation>
    <scope>NUCLEOTIDE SEQUENCE</scope>
    <source>
        <strain evidence="10">UCBG92.1500</strain>
        <tissue evidence="10">Leaf</tissue>
    </source>
</reference>
<dbReference type="GO" id="GO:0006886">
    <property type="term" value="P:intracellular protein transport"/>
    <property type="evidence" value="ECO:0007669"/>
    <property type="project" value="InterPro"/>
</dbReference>
<evidence type="ECO:0000256" key="5">
    <source>
        <dbReference type="ARBA" id="ARBA00023176"/>
    </source>
</evidence>
<evidence type="ECO:0000256" key="1">
    <source>
        <dbReference type="ARBA" id="ARBA00003913"/>
    </source>
</evidence>
<feature type="region of interest" description="Disordered" evidence="9">
    <location>
        <begin position="219"/>
        <end position="331"/>
    </location>
</feature>
<comment type="subcellular location">
    <subcellularLocation>
        <location evidence="2 7">Cytoplasmic vesicle membrane</location>
        <topology evidence="2 7">Peripheral membrane protein</topology>
        <orientation evidence="2 7">Cytoplasmic side</orientation>
    </subcellularLocation>
    <subcellularLocation>
        <location evidence="7">Membrane</location>
        <location evidence="7">Coated pit</location>
        <topology evidence="7">Peripheral membrane protein</topology>
        <orientation evidence="7">Cytoplasmic side</orientation>
    </subcellularLocation>
    <text evidence="7">Cytoplasmic face of coated pits and vesicles.</text>
</comment>
<feature type="compositionally biased region" description="Pro residues" evidence="9">
    <location>
        <begin position="265"/>
        <end position="276"/>
    </location>
</feature>
<dbReference type="PANTHER" id="PTHR10639:SF7">
    <property type="entry name" value="CLATHRIN LIGHT CHAIN"/>
    <property type="match status" value="1"/>
</dbReference>
<dbReference type="GO" id="GO:0005198">
    <property type="term" value="F:structural molecule activity"/>
    <property type="evidence" value="ECO:0007669"/>
    <property type="project" value="InterPro"/>
</dbReference>
<feature type="compositionally biased region" description="Polar residues" evidence="9">
    <location>
        <begin position="82"/>
        <end position="99"/>
    </location>
</feature>
<proteinExistence type="inferred from homology"/>
<sequence length="331" mass="36082">MSSFDTYSIDGADSPVPSSRPFDGYDSFSAFSSAATADGYSPAVDPPPYGGAGEFDEVTVDHVSHSVDSPDPFGFGPDPSPNYSESSPFGSAVPISNGNGKAYDLGEDTDGIFASDGPVLPPPSEMVEEGFALREWRRQNTIRLEEKEKLEKELRNQIIEEAEEFKIAFYEKRKLNVDTNKITNREREKLYVANQEKFHKEADKQYWKAIGDLIPYEVPNIEKKRGKKDQDKKPSITVVQGPKPGKPTDLSRLRHMLLKLKHTPPPHMVPPPPPPAKDAKDGKDGKNTKDAKTAKNGKEAAGEAPASPPKDASSNGSSNIAAAVAEEQPTT</sequence>
<feature type="compositionally biased region" description="Low complexity" evidence="9">
    <location>
        <begin position="312"/>
        <end position="325"/>
    </location>
</feature>
<dbReference type="InterPro" id="IPR000996">
    <property type="entry name" value="Clathrin_L-chain"/>
</dbReference>
<dbReference type="GO" id="GO:0030132">
    <property type="term" value="C:clathrin coat of coated pit"/>
    <property type="evidence" value="ECO:0007669"/>
    <property type="project" value="InterPro"/>
</dbReference>
<dbReference type="Proteomes" id="UP001187471">
    <property type="component" value="Unassembled WGS sequence"/>
</dbReference>
<feature type="region of interest" description="Disordered" evidence="9">
    <location>
        <begin position="37"/>
        <end position="125"/>
    </location>
</feature>
<dbReference type="Pfam" id="PF01086">
    <property type="entry name" value="Clathrin_lg_ch"/>
    <property type="match status" value="1"/>
</dbReference>
<keyword evidence="5 7" id="KW-0168">Coated pit</keyword>
<keyword evidence="4 7" id="KW-0472">Membrane</keyword>
<dbReference type="EMBL" id="JAVXUO010003046">
    <property type="protein sequence ID" value="KAK2967214.1"/>
    <property type="molecule type" value="Genomic_DNA"/>
</dbReference>
<feature type="coiled-coil region" evidence="8">
    <location>
        <begin position="133"/>
        <end position="164"/>
    </location>
</feature>